<dbReference type="GO" id="GO:0000166">
    <property type="term" value="F:nucleotide binding"/>
    <property type="evidence" value="ECO:0007669"/>
    <property type="project" value="InterPro"/>
</dbReference>
<evidence type="ECO:0000256" key="1">
    <source>
        <dbReference type="ARBA" id="ARBA00010928"/>
    </source>
</evidence>
<evidence type="ECO:0000259" key="3">
    <source>
        <dbReference type="Pfam" id="PF01408"/>
    </source>
</evidence>
<dbReference type="InterPro" id="IPR036291">
    <property type="entry name" value="NAD(P)-bd_dom_sf"/>
</dbReference>
<dbReference type="OrthoDB" id="4138492at2759"/>
<sequence length="358" mass="39354">MASRVFNVGVIGYGLSANIYQIPFITAAKNLNLYAVVQRTPKPDDDAQKDWPGVKSYRSTELLVSDPAVDVVVVTTAPDSHLELAKLALNAGKHVVVEKPFTPTYEEAQELVQLAKKQNRLLTVQIGRRWDADFRTLSQVVKNGSLGRLVEYETRFERHVPGVPGSAWRTKEMPGGGAIYDLGAHLIDQTVQLFGLPKRITAFLGNQREGVSGSDDSFTVLMHYDGFLATAKAAVVSPQEKQLRFWVRGTQGTYMKHHFDVQEEQLKAGMRPGDDGYGVEPSQRFGTLTSVQSDGTFKSEVVPTVTAPLYTDFYDKLAKALADEGNTPVDPVESAIVIRLIELAIQSSQTGKTLDVDV</sequence>
<accession>A0A9W4NT15</accession>
<feature type="domain" description="Gfo/Idh/MocA-like oxidoreductase N-terminal" evidence="3">
    <location>
        <begin position="6"/>
        <end position="125"/>
    </location>
</feature>
<evidence type="ECO:0000313" key="5">
    <source>
        <dbReference type="EMBL" id="CAG8407314.1"/>
    </source>
</evidence>
<evidence type="ECO:0008006" key="7">
    <source>
        <dbReference type="Google" id="ProtNLM"/>
    </source>
</evidence>
<dbReference type="InterPro" id="IPR000683">
    <property type="entry name" value="Gfo/Idh/MocA-like_OxRdtase_N"/>
</dbReference>
<proteinExistence type="inferred from homology"/>
<dbReference type="PANTHER" id="PTHR43708:SF5">
    <property type="entry name" value="CONSERVED EXPRESSED OXIDOREDUCTASE (EUROFUNG)-RELATED"/>
    <property type="match status" value="1"/>
</dbReference>
<dbReference type="Gene3D" id="3.40.50.720">
    <property type="entry name" value="NAD(P)-binding Rossmann-like Domain"/>
    <property type="match status" value="1"/>
</dbReference>
<protein>
    <recommendedName>
        <fullName evidence="7">NAD binding Rossmann fold oxidoreductase</fullName>
    </recommendedName>
</protein>
<dbReference type="PANTHER" id="PTHR43708">
    <property type="entry name" value="CONSERVED EXPRESSED OXIDOREDUCTASE (EUROFUNG)"/>
    <property type="match status" value="1"/>
</dbReference>
<dbReference type="Pfam" id="PF01408">
    <property type="entry name" value="GFO_IDH_MocA"/>
    <property type="match status" value="1"/>
</dbReference>
<dbReference type="InterPro" id="IPR004104">
    <property type="entry name" value="Gfo/Idh/MocA-like_OxRdtase_C"/>
</dbReference>
<evidence type="ECO:0000256" key="2">
    <source>
        <dbReference type="ARBA" id="ARBA00023002"/>
    </source>
</evidence>
<dbReference type="EMBL" id="CAJVPG010000422">
    <property type="protein sequence ID" value="CAG8407314.1"/>
    <property type="molecule type" value="Genomic_DNA"/>
</dbReference>
<evidence type="ECO:0000259" key="4">
    <source>
        <dbReference type="Pfam" id="PF02894"/>
    </source>
</evidence>
<organism evidence="5 6">
    <name type="scientific">Penicillium salamii</name>
    <dbReference type="NCBI Taxonomy" id="1612424"/>
    <lineage>
        <taxon>Eukaryota</taxon>
        <taxon>Fungi</taxon>
        <taxon>Dikarya</taxon>
        <taxon>Ascomycota</taxon>
        <taxon>Pezizomycotina</taxon>
        <taxon>Eurotiomycetes</taxon>
        <taxon>Eurotiomycetidae</taxon>
        <taxon>Eurotiales</taxon>
        <taxon>Aspergillaceae</taxon>
        <taxon>Penicillium</taxon>
    </lineage>
</organism>
<dbReference type="Proteomes" id="UP001152649">
    <property type="component" value="Unassembled WGS sequence"/>
</dbReference>
<evidence type="ECO:0000313" key="6">
    <source>
        <dbReference type="Proteomes" id="UP001152649"/>
    </source>
</evidence>
<comment type="similarity">
    <text evidence="1">Belongs to the Gfo/Idh/MocA family.</text>
</comment>
<reference evidence="5" key="1">
    <citation type="submission" date="2021-07" db="EMBL/GenBank/DDBJ databases">
        <authorList>
            <person name="Branca A.L. A."/>
        </authorList>
    </citation>
    <scope>NUCLEOTIDE SEQUENCE</scope>
</reference>
<comment type="caution">
    <text evidence="5">The sequence shown here is derived from an EMBL/GenBank/DDBJ whole genome shotgun (WGS) entry which is preliminary data.</text>
</comment>
<name>A0A9W4NT15_9EURO</name>
<dbReference type="AlphaFoldDB" id="A0A9W4NT15"/>
<dbReference type="Pfam" id="PF02894">
    <property type="entry name" value="GFO_IDH_MocA_C"/>
    <property type="match status" value="1"/>
</dbReference>
<dbReference type="SUPFAM" id="SSF51735">
    <property type="entry name" value="NAD(P)-binding Rossmann-fold domains"/>
    <property type="match status" value="1"/>
</dbReference>
<gene>
    <name evidence="5" type="ORF">PSALAMII_LOCUS8431</name>
</gene>
<dbReference type="InterPro" id="IPR051317">
    <property type="entry name" value="Gfo/Idh/MocA_oxidoreduct"/>
</dbReference>
<dbReference type="Gene3D" id="3.30.360.10">
    <property type="entry name" value="Dihydrodipicolinate Reductase, domain 2"/>
    <property type="match status" value="1"/>
</dbReference>
<keyword evidence="6" id="KW-1185">Reference proteome</keyword>
<feature type="domain" description="Gfo/Idh/MocA-like oxidoreductase C-terminal" evidence="4">
    <location>
        <begin position="140"/>
        <end position="355"/>
    </location>
</feature>
<dbReference type="GO" id="GO:0016491">
    <property type="term" value="F:oxidoreductase activity"/>
    <property type="evidence" value="ECO:0007669"/>
    <property type="project" value="UniProtKB-KW"/>
</dbReference>
<keyword evidence="2" id="KW-0560">Oxidoreductase</keyword>